<evidence type="ECO:0000313" key="6">
    <source>
        <dbReference type="Proteomes" id="UP000313359"/>
    </source>
</evidence>
<gene>
    <name evidence="5" type="ORF">L227DRAFT_616981</name>
</gene>
<dbReference type="GO" id="GO:0004088">
    <property type="term" value="F:carbamoyl-phosphate synthase (glutamine-hydrolyzing) activity"/>
    <property type="evidence" value="ECO:0007669"/>
    <property type="project" value="TreeGrafter"/>
</dbReference>
<dbReference type="AlphaFoldDB" id="A0A5C2RRG9"/>
<dbReference type="Proteomes" id="UP000313359">
    <property type="component" value="Unassembled WGS sequence"/>
</dbReference>
<dbReference type="GO" id="GO:0005737">
    <property type="term" value="C:cytoplasm"/>
    <property type="evidence" value="ECO:0007669"/>
    <property type="project" value="TreeGrafter"/>
</dbReference>
<protein>
    <recommendedName>
        <fullName evidence="4">Carbamoyl-phosphate synthetase large subunit oligomerisation domain-containing protein</fullName>
    </recommendedName>
</protein>
<reference evidence="5" key="1">
    <citation type="journal article" date="2018" name="Genome Biol. Evol.">
        <title>Genomics and development of Lentinus tigrinus, a white-rot wood-decaying mushroom with dimorphic fruiting bodies.</title>
        <authorList>
            <person name="Wu B."/>
            <person name="Xu Z."/>
            <person name="Knudson A."/>
            <person name="Carlson A."/>
            <person name="Chen N."/>
            <person name="Kovaka S."/>
            <person name="LaButti K."/>
            <person name="Lipzen A."/>
            <person name="Pennachio C."/>
            <person name="Riley R."/>
            <person name="Schakwitz W."/>
            <person name="Umezawa K."/>
            <person name="Ohm R.A."/>
            <person name="Grigoriev I.V."/>
            <person name="Nagy L.G."/>
            <person name="Gibbons J."/>
            <person name="Hibbett D."/>
        </authorList>
    </citation>
    <scope>NUCLEOTIDE SEQUENCE [LARGE SCALE GENOMIC DNA]</scope>
    <source>
        <strain evidence="5">ALCF2SS1-6</strain>
    </source>
</reference>
<name>A0A5C2RRG9_9APHY</name>
<dbReference type="GO" id="GO:0005524">
    <property type="term" value="F:ATP binding"/>
    <property type="evidence" value="ECO:0007669"/>
    <property type="project" value="UniProtKB-KW"/>
</dbReference>
<dbReference type="PANTHER" id="PTHR11405">
    <property type="entry name" value="CARBAMOYLTRANSFERASE FAMILY MEMBER"/>
    <property type="match status" value="1"/>
</dbReference>
<dbReference type="OrthoDB" id="3065009at2759"/>
<dbReference type="GO" id="GO:0006541">
    <property type="term" value="P:glutamine metabolic process"/>
    <property type="evidence" value="ECO:0007669"/>
    <property type="project" value="TreeGrafter"/>
</dbReference>
<accession>A0A5C2RRG9</accession>
<dbReference type="Gene3D" id="1.10.1030.10">
    <property type="entry name" value="Carbamoyl-phosphate synthetase, large subunit oligomerisation domain"/>
    <property type="match status" value="1"/>
</dbReference>
<feature type="domain" description="Carbamoyl-phosphate synthetase large subunit oligomerisation" evidence="4">
    <location>
        <begin position="1"/>
        <end position="79"/>
    </location>
</feature>
<evidence type="ECO:0000259" key="4">
    <source>
        <dbReference type="SMART" id="SM01096"/>
    </source>
</evidence>
<keyword evidence="1" id="KW-0436">Ligase</keyword>
<keyword evidence="2" id="KW-0547">Nucleotide-binding</keyword>
<evidence type="ECO:0000256" key="1">
    <source>
        <dbReference type="ARBA" id="ARBA00022598"/>
    </source>
</evidence>
<dbReference type="Pfam" id="PF02787">
    <property type="entry name" value="CPSase_L_D3"/>
    <property type="match status" value="1"/>
</dbReference>
<dbReference type="InterPro" id="IPR036897">
    <property type="entry name" value="CarbamoylP_synth_lsu_oligo_sf"/>
</dbReference>
<dbReference type="STRING" id="1328759.A0A5C2RRG9"/>
<evidence type="ECO:0000256" key="2">
    <source>
        <dbReference type="ARBA" id="ARBA00022741"/>
    </source>
</evidence>
<dbReference type="SUPFAM" id="SSF48108">
    <property type="entry name" value="Carbamoyl phosphate synthetase, large subunit connection domain"/>
    <property type="match status" value="1"/>
</dbReference>
<proteinExistence type="predicted"/>
<sequence>MRSRNPTDKRIFAIATAFHREYSVEKILQLTNIDKWFLIKLQLNGQSIFHMEQRLYQCNINLISSDLLRQAKQLGFSDR</sequence>
<dbReference type="EMBL" id="ML122321">
    <property type="protein sequence ID" value="RPD53489.1"/>
    <property type="molecule type" value="Genomic_DNA"/>
</dbReference>
<dbReference type="PANTHER" id="PTHR11405:SF5">
    <property type="entry name" value="CAD PROTEIN"/>
    <property type="match status" value="1"/>
</dbReference>
<keyword evidence="3" id="KW-0067">ATP-binding</keyword>
<dbReference type="SMART" id="SM01096">
    <property type="entry name" value="CPSase_L_D3"/>
    <property type="match status" value="1"/>
</dbReference>
<evidence type="ECO:0000313" key="5">
    <source>
        <dbReference type="EMBL" id="RPD53489.1"/>
    </source>
</evidence>
<organism evidence="5 6">
    <name type="scientific">Lentinus tigrinus ALCF2SS1-6</name>
    <dbReference type="NCBI Taxonomy" id="1328759"/>
    <lineage>
        <taxon>Eukaryota</taxon>
        <taxon>Fungi</taxon>
        <taxon>Dikarya</taxon>
        <taxon>Basidiomycota</taxon>
        <taxon>Agaricomycotina</taxon>
        <taxon>Agaricomycetes</taxon>
        <taxon>Polyporales</taxon>
        <taxon>Polyporaceae</taxon>
        <taxon>Lentinus</taxon>
    </lineage>
</organism>
<dbReference type="InterPro" id="IPR005480">
    <property type="entry name" value="CPSase_lsu_oligo"/>
</dbReference>
<keyword evidence="6" id="KW-1185">Reference proteome</keyword>
<evidence type="ECO:0000256" key="3">
    <source>
        <dbReference type="ARBA" id="ARBA00022840"/>
    </source>
</evidence>